<keyword evidence="1" id="KW-0732">Signal</keyword>
<evidence type="ECO:0000313" key="2">
    <source>
        <dbReference type="EMBL" id="PBK96194.1"/>
    </source>
</evidence>
<dbReference type="EMBL" id="KZ293651">
    <property type="protein sequence ID" value="PBK96194.1"/>
    <property type="molecule type" value="Genomic_DNA"/>
</dbReference>
<organism evidence="2 3">
    <name type="scientific">Armillaria gallica</name>
    <name type="common">Bulbous honey fungus</name>
    <name type="synonym">Armillaria bulbosa</name>
    <dbReference type="NCBI Taxonomy" id="47427"/>
    <lineage>
        <taxon>Eukaryota</taxon>
        <taxon>Fungi</taxon>
        <taxon>Dikarya</taxon>
        <taxon>Basidiomycota</taxon>
        <taxon>Agaricomycotina</taxon>
        <taxon>Agaricomycetes</taxon>
        <taxon>Agaricomycetidae</taxon>
        <taxon>Agaricales</taxon>
        <taxon>Marasmiineae</taxon>
        <taxon>Physalacriaceae</taxon>
        <taxon>Armillaria</taxon>
    </lineage>
</organism>
<keyword evidence="3" id="KW-1185">Reference proteome</keyword>
<feature type="chain" id="PRO_5013702286" evidence="1">
    <location>
        <begin position="23"/>
        <end position="139"/>
    </location>
</feature>
<dbReference type="AlphaFoldDB" id="A0A2H3DQP9"/>
<feature type="signal peptide" evidence="1">
    <location>
        <begin position="1"/>
        <end position="22"/>
    </location>
</feature>
<dbReference type="Proteomes" id="UP000217790">
    <property type="component" value="Unassembled WGS sequence"/>
</dbReference>
<reference evidence="3" key="1">
    <citation type="journal article" date="2017" name="Nat. Ecol. Evol.">
        <title>Genome expansion and lineage-specific genetic innovations in the forest pathogenic fungi Armillaria.</title>
        <authorList>
            <person name="Sipos G."/>
            <person name="Prasanna A.N."/>
            <person name="Walter M.C."/>
            <person name="O'Connor E."/>
            <person name="Balint B."/>
            <person name="Krizsan K."/>
            <person name="Kiss B."/>
            <person name="Hess J."/>
            <person name="Varga T."/>
            <person name="Slot J."/>
            <person name="Riley R."/>
            <person name="Boka B."/>
            <person name="Rigling D."/>
            <person name="Barry K."/>
            <person name="Lee J."/>
            <person name="Mihaltcheva S."/>
            <person name="LaButti K."/>
            <person name="Lipzen A."/>
            <person name="Waldron R."/>
            <person name="Moloney N.M."/>
            <person name="Sperisen C."/>
            <person name="Kredics L."/>
            <person name="Vagvoelgyi C."/>
            <person name="Patrignani A."/>
            <person name="Fitzpatrick D."/>
            <person name="Nagy I."/>
            <person name="Doyle S."/>
            <person name="Anderson J.B."/>
            <person name="Grigoriev I.V."/>
            <person name="Gueldener U."/>
            <person name="Muensterkoetter M."/>
            <person name="Nagy L.G."/>
        </authorList>
    </citation>
    <scope>NUCLEOTIDE SEQUENCE [LARGE SCALE GENOMIC DNA]</scope>
    <source>
        <strain evidence="3">Ar21-2</strain>
    </source>
</reference>
<name>A0A2H3DQP9_ARMGA</name>
<dbReference type="InParanoid" id="A0A2H3DQP9"/>
<protein>
    <submittedName>
        <fullName evidence="2">Uncharacterized protein</fullName>
    </submittedName>
</protein>
<sequence length="139" mass="15256">MLTHSFWAVKIWFTAFWHSVTPVSITTSPDPGLATVDPSASSPASSVISIVMENTYLSHSDGFHEEDRAILVSRLKGRGQKIRLGECVKSDKISGIARITHLGHIHGRYIFLDASFLEFPDAAVVVLCAHICDVDLSLH</sequence>
<evidence type="ECO:0000256" key="1">
    <source>
        <dbReference type="SAM" id="SignalP"/>
    </source>
</evidence>
<accession>A0A2H3DQP9</accession>
<gene>
    <name evidence="2" type="ORF">ARMGADRAFT_1028386</name>
</gene>
<proteinExistence type="predicted"/>
<evidence type="ECO:0000313" key="3">
    <source>
        <dbReference type="Proteomes" id="UP000217790"/>
    </source>
</evidence>